<organism evidence="2 3">
    <name type="scientific">Caenorhabditis angaria</name>
    <dbReference type="NCBI Taxonomy" id="860376"/>
    <lineage>
        <taxon>Eukaryota</taxon>
        <taxon>Metazoa</taxon>
        <taxon>Ecdysozoa</taxon>
        <taxon>Nematoda</taxon>
        <taxon>Chromadorea</taxon>
        <taxon>Rhabditida</taxon>
        <taxon>Rhabditina</taxon>
        <taxon>Rhabditomorpha</taxon>
        <taxon>Rhabditoidea</taxon>
        <taxon>Rhabditidae</taxon>
        <taxon>Peloderinae</taxon>
        <taxon>Caenorhabditis</taxon>
    </lineage>
</organism>
<evidence type="ECO:0000313" key="2">
    <source>
        <dbReference type="EMBL" id="CAI5445430.1"/>
    </source>
</evidence>
<evidence type="ECO:0000313" key="3">
    <source>
        <dbReference type="Proteomes" id="UP001152747"/>
    </source>
</evidence>
<sequence>MSSEIDSRGSFRSKKQANRNVMKKKVVKRENSVDDSDLDGLFKSLREKSIEELKNELILAQNDQHHILIKSKEDFKLKTAEAIERIDVAEKMTLKKITEEYEAREKKITENTQRKLSEMKAEMEKDLEALEKRTELEYSSLEINKPTTSNIIDINKKILRGRGGILIEPPTYFNATPKTTVVSVHSNAKFLLAEHDIMEDLKLISSASNTPQKSRRQFDVQLQKLRFTYDGRSYKQGEEVYVENSEYGRIPMKAENITENVVSFRATQSWDIRQIHASHSDLAEGRVIVSKKK</sequence>
<accession>A0A9P1II23</accession>
<proteinExistence type="predicted"/>
<feature type="compositionally biased region" description="Basic residues" evidence="1">
    <location>
        <begin position="11"/>
        <end position="27"/>
    </location>
</feature>
<gene>
    <name evidence="2" type="ORF">CAMP_LOCUS8067</name>
</gene>
<dbReference type="Proteomes" id="UP001152747">
    <property type="component" value="Unassembled WGS sequence"/>
</dbReference>
<reference evidence="2" key="1">
    <citation type="submission" date="2022-11" db="EMBL/GenBank/DDBJ databases">
        <authorList>
            <person name="Kikuchi T."/>
        </authorList>
    </citation>
    <scope>NUCLEOTIDE SEQUENCE</scope>
    <source>
        <strain evidence="2">PS1010</strain>
    </source>
</reference>
<name>A0A9P1II23_9PELO</name>
<feature type="region of interest" description="Disordered" evidence="1">
    <location>
        <begin position="1"/>
        <end position="33"/>
    </location>
</feature>
<dbReference type="AlphaFoldDB" id="A0A9P1II23"/>
<dbReference type="OrthoDB" id="70376at2759"/>
<comment type="caution">
    <text evidence="2">The sequence shown here is derived from an EMBL/GenBank/DDBJ whole genome shotgun (WGS) entry which is preliminary data.</text>
</comment>
<protein>
    <submittedName>
        <fullName evidence="2">Uncharacterized protein</fullName>
    </submittedName>
</protein>
<keyword evidence="3" id="KW-1185">Reference proteome</keyword>
<dbReference type="EMBL" id="CANHGI010000003">
    <property type="protein sequence ID" value="CAI5445430.1"/>
    <property type="molecule type" value="Genomic_DNA"/>
</dbReference>
<evidence type="ECO:0000256" key="1">
    <source>
        <dbReference type="SAM" id="MobiDB-lite"/>
    </source>
</evidence>